<dbReference type="GO" id="GO:0016301">
    <property type="term" value="F:kinase activity"/>
    <property type="evidence" value="ECO:0007669"/>
    <property type="project" value="UniProtKB-KW"/>
</dbReference>
<protein>
    <submittedName>
        <fullName evidence="2">Kinase-like domain</fullName>
    </submittedName>
</protein>
<feature type="chain" id="PRO_5014118933" evidence="1">
    <location>
        <begin position="25"/>
        <end position="298"/>
    </location>
</feature>
<reference evidence="2 3" key="1">
    <citation type="journal article" date="2017" name="BMC Genomics">
        <title>Chromosome level assembly and secondary metabolite potential of the parasitic fungus Cordyceps militaris.</title>
        <authorList>
            <person name="Kramer G.J."/>
            <person name="Nodwell J.R."/>
        </authorList>
    </citation>
    <scope>NUCLEOTIDE SEQUENCE [LARGE SCALE GENOMIC DNA]</scope>
    <source>
        <strain evidence="2 3">ATCC 34164</strain>
    </source>
</reference>
<dbReference type="OrthoDB" id="5148775at2759"/>
<evidence type="ECO:0000256" key="1">
    <source>
        <dbReference type="SAM" id="SignalP"/>
    </source>
</evidence>
<organism evidence="2 3">
    <name type="scientific">Cordyceps militaris</name>
    <name type="common">Caterpillar fungus</name>
    <name type="synonym">Clavaria militaris</name>
    <dbReference type="NCBI Taxonomy" id="73501"/>
    <lineage>
        <taxon>Eukaryota</taxon>
        <taxon>Fungi</taxon>
        <taxon>Dikarya</taxon>
        <taxon>Ascomycota</taxon>
        <taxon>Pezizomycotina</taxon>
        <taxon>Sordariomycetes</taxon>
        <taxon>Hypocreomycetidae</taxon>
        <taxon>Hypocreales</taxon>
        <taxon>Cordycipitaceae</taxon>
        <taxon>Cordyceps</taxon>
    </lineage>
</organism>
<sequence>MAWVRDWLFFVAAAAATDAPVIRGCDGDGTFGPPLNATGTVAFATKSFTHNNGRPWYLSVGLKDRRDKNAAYPGVQAVTGYLSLPDDYVRSARTNTQMCVYHMGQRNTTASPDGSCQGVIDDACAKLIHEFQESPSFSDGKCPLLPSDDVCGSQIFQLEKEDEEEKYAYFEPISDTPITLMRSNCSTTVQPALAGLPDAYNTQPIFDLQLPYGDTKVDDFTAFDSHVRQSSPVLLVFGAKQDQDDGKVVMYDSKLLCVAPVNATAGSHVPKSLAVGLRVPLALALVTAAMTPFGLFLC</sequence>
<proteinExistence type="predicted"/>
<dbReference type="EMBL" id="CP023322">
    <property type="protein sequence ID" value="ATY58300.1"/>
    <property type="molecule type" value="Genomic_DNA"/>
</dbReference>
<keyword evidence="2" id="KW-0808">Transferase</keyword>
<name>A0A2H4S5B4_CORMI</name>
<dbReference type="AlphaFoldDB" id="A0A2H4S5B4"/>
<evidence type="ECO:0000313" key="3">
    <source>
        <dbReference type="Proteomes" id="UP000323067"/>
    </source>
</evidence>
<dbReference type="VEuPathDB" id="FungiDB:CCM_09397"/>
<keyword evidence="1" id="KW-0732">Signal</keyword>
<accession>A0A2H4S5B4</accession>
<feature type="signal peptide" evidence="1">
    <location>
        <begin position="1"/>
        <end position="24"/>
    </location>
</feature>
<evidence type="ECO:0000313" key="2">
    <source>
        <dbReference type="EMBL" id="ATY58300.1"/>
    </source>
</evidence>
<keyword evidence="2" id="KW-0418">Kinase</keyword>
<dbReference type="VEuPathDB" id="FungiDB:A9K55_002386"/>
<gene>
    <name evidence="2" type="ORF">A9K55_002386</name>
</gene>
<dbReference type="Proteomes" id="UP000323067">
    <property type="component" value="Chromosome iv"/>
</dbReference>